<dbReference type="InterPro" id="IPR000847">
    <property type="entry name" value="LysR_HTH_N"/>
</dbReference>
<reference evidence="6 7" key="1">
    <citation type="submission" date="2018-07" db="EMBL/GenBank/DDBJ databases">
        <title>Genomic Encyclopedia of Type Strains, Phase IV (KMG-IV): sequencing the most valuable type-strain genomes for metagenomic binning, comparative biology and taxonomic classification.</title>
        <authorList>
            <person name="Goeker M."/>
        </authorList>
    </citation>
    <scope>NUCLEOTIDE SEQUENCE [LARGE SCALE GENOMIC DNA]</scope>
    <source>
        <strain evidence="6 7">DSM 21634</strain>
    </source>
</reference>
<evidence type="ECO:0000313" key="7">
    <source>
        <dbReference type="Proteomes" id="UP000252884"/>
    </source>
</evidence>
<evidence type="ECO:0000256" key="1">
    <source>
        <dbReference type="ARBA" id="ARBA00009437"/>
    </source>
</evidence>
<gene>
    <name evidence="6" type="ORF">DES41_109208</name>
</gene>
<dbReference type="GO" id="GO:0003677">
    <property type="term" value="F:DNA binding"/>
    <property type="evidence" value="ECO:0007669"/>
    <property type="project" value="UniProtKB-KW"/>
</dbReference>
<dbReference type="PANTHER" id="PTHR30419">
    <property type="entry name" value="HTH-TYPE TRANSCRIPTIONAL REGULATOR YBHD"/>
    <property type="match status" value="1"/>
</dbReference>
<proteinExistence type="inferred from homology"/>
<dbReference type="InterPro" id="IPR005119">
    <property type="entry name" value="LysR_subst-bd"/>
</dbReference>
<comment type="caution">
    <text evidence="6">The sequence shown here is derived from an EMBL/GenBank/DDBJ whole genome shotgun (WGS) entry which is preliminary data.</text>
</comment>
<dbReference type="RefSeq" id="WP_114470989.1">
    <property type="nucleotide sequence ID" value="NZ_QPJK01000009.1"/>
</dbReference>
<comment type="similarity">
    <text evidence="1">Belongs to the LysR transcriptional regulatory family.</text>
</comment>
<protein>
    <submittedName>
        <fullName evidence="6">DNA-binding transcriptional LysR family regulator</fullName>
    </submittedName>
</protein>
<evidence type="ECO:0000313" key="6">
    <source>
        <dbReference type="EMBL" id="RCW67485.1"/>
    </source>
</evidence>
<dbReference type="InterPro" id="IPR036388">
    <property type="entry name" value="WH-like_DNA-bd_sf"/>
</dbReference>
<dbReference type="PANTHER" id="PTHR30419:SF2">
    <property type="entry name" value="LYSR FAMILY TRANSCRIPTIONAL REGULATOR"/>
    <property type="match status" value="1"/>
</dbReference>
<dbReference type="GO" id="GO:0003700">
    <property type="term" value="F:DNA-binding transcription factor activity"/>
    <property type="evidence" value="ECO:0007669"/>
    <property type="project" value="InterPro"/>
</dbReference>
<evidence type="ECO:0000256" key="2">
    <source>
        <dbReference type="ARBA" id="ARBA00023015"/>
    </source>
</evidence>
<dbReference type="Gene3D" id="1.10.10.10">
    <property type="entry name" value="Winged helix-like DNA-binding domain superfamily/Winged helix DNA-binding domain"/>
    <property type="match status" value="1"/>
</dbReference>
<dbReference type="AlphaFoldDB" id="A0A368XI26"/>
<name>A0A368XI26_9BURK</name>
<dbReference type="InterPro" id="IPR050950">
    <property type="entry name" value="HTH-type_LysR_regulators"/>
</dbReference>
<sequence length="310" mass="33465">MRDLDLTTLRLFASVCETGSLRMAGERANLVGSAISKRLAQLEDTLRTPLLTRRRHGMAPTPAGQTLLEHARAVIARVEQIERDMASYADGASGHVQVVCTSSVLQSPLAQDVAAFLRTEAHARIQVSMEEQASHGVVQCVHDGQASIGLCWDAVDLRGLQAQPYRQDHLAMVMHASHPLARHAALDFAQTLDCQQVGLPATTALQLLLRRVASEHGKTLVNRVVVANFDAALRVVQADLAISVVPMEVAQLYADAAGLVLVPLRDAWAQRQFVACYRSESALSAASKLLLAHLATADPRAEQRALSGAR</sequence>
<dbReference type="GO" id="GO:0005829">
    <property type="term" value="C:cytosol"/>
    <property type="evidence" value="ECO:0007669"/>
    <property type="project" value="TreeGrafter"/>
</dbReference>
<feature type="domain" description="HTH lysR-type" evidence="5">
    <location>
        <begin position="4"/>
        <end position="61"/>
    </location>
</feature>
<keyword evidence="4" id="KW-0804">Transcription</keyword>
<evidence type="ECO:0000256" key="3">
    <source>
        <dbReference type="ARBA" id="ARBA00023125"/>
    </source>
</evidence>
<dbReference type="InterPro" id="IPR036390">
    <property type="entry name" value="WH_DNA-bd_sf"/>
</dbReference>
<keyword evidence="2" id="KW-0805">Transcription regulation</keyword>
<dbReference type="OrthoDB" id="9785974at2"/>
<dbReference type="Pfam" id="PF03466">
    <property type="entry name" value="LysR_substrate"/>
    <property type="match status" value="1"/>
</dbReference>
<dbReference type="PROSITE" id="PS50931">
    <property type="entry name" value="HTH_LYSR"/>
    <property type="match status" value="1"/>
</dbReference>
<dbReference type="Gene3D" id="3.40.190.290">
    <property type="match status" value="1"/>
</dbReference>
<dbReference type="Pfam" id="PF00126">
    <property type="entry name" value="HTH_1"/>
    <property type="match status" value="1"/>
</dbReference>
<dbReference type="SUPFAM" id="SSF53850">
    <property type="entry name" value="Periplasmic binding protein-like II"/>
    <property type="match status" value="1"/>
</dbReference>
<keyword evidence="7" id="KW-1185">Reference proteome</keyword>
<organism evidence="6 7">
    <name type="scientific">Pseudorhodoferax soli</name>
    <dbReference type="NCBI Taxonomy" id="545864"/>
    <lineage>
        <taxon>Bacteria</taxon>
        <taxon>Pseudomonadati</taxon>
        <taxon>Pseudomonadota</taxon>
        <taxon>Betaproteobacteria</taxon>
        <taxon>Burkholderiales</taxon>
        <taxon>Comamonadaceae</taxon>
    </lineage>
</organism>
<dbReference type="EMBL" id="QPJK01000009">
    <property type="protein sequence ID" value="RCW67485.1"/>
    <property type="molecule type" value="Genomic_DNA"/>
</dbReference>
<dbReference type="SUPFAM" id="SSF46785">
    <property type="entry name" value="Winged helix' DNA-binding domain"/>
    <property type="match status" value="1"/>
</dbReference>
<evidence type="ECO:0000259" key="5">
    <source>
        <dbReference type="PROSITE" id="PS50931"/>
    </source>
</evidence>
<accession>A0A368XI26</accession>
<evidence type="ECO:0000256" key="4">
    <source>
        <dbReference type="ARBA" id="ARBA00023163"/>
    </source>
</evidence>
<dbReference type="Proteomes" id="UP000252884">
    <property type="component" value="Unassembled WGS sequence"/>
</dbReference>
<keyword evidence="3 6" id="KW-0238">DNA-binding</keyword>